<dbReference type="InterPro" id="IPR019251">
    <property type="entry name" value="DUF2231_TM"/>
</dbReference>
<feature type="transmembrane region" description="Helical" evidence="1">
    <location>
        <begin position="45"/>
        <end position="64"/>
    </location>
</feature>
<dbReference type="Proteomes" id="UP000242699">
    <property type="component" value="Unassembled WGS sequence"/>
</dbReference>
<dbReference type="EMBL" id="PXYT01000065">
    <property type="protein sequence ID" value="PSR24893.1"/>
    <property type="molecule type" value="Genomic_DNA"/>
</dbReference>
<evidence type="ECO:0000313" key="4">
    <source>
        <dbReference type="Proteomes" id="UP000242699"/>
    </source>
</evidence>
<keyword evidence="1" id="KW-0472">Membrane</keyword>
<proteinExistence type="predicted"/>
<feature type="transmembrane region" description="Helical" evidence="1">
    <location>
        <begin position="12"/>
        <end position="33"/>
    </location>
</feature>
<name>A0A2T2WRQ9_9FIRM</name>
<dbReference type="Pfam" id="PF09990">
    <property type="entry name" value="DUF2231"/>
    <property type="match status" value="1"/>
</dbReference>
<accession>A0A2T2WRQ9</accession>
<sequence length="74" mass="8108">MRGVLLADIHPMLAPFPLVLLIVAAVCDGISYISHQRFFVRMASWVLSLAVCTTVLTVLSGYLTQSLSWAPCRS</sequence>
<keyword evidence="1" id="KW-0812">Transmembrane</keyword>
<keyword evidence="1" id="KW-1133">Transmembrane helix</keyword>
<evidence type="ECO:0000259" key="2">
    <source>
        <dbReference type="Pfam" id="PF09990"/>
    </source>
</evidence>
<dbReference type="AlphaFoldDB" id="A0A2T2WRQ9"/>
<feature type="domain" description="DUF2231" evidence="2">
    <location>
        <begin position="9"/>
        <end position="62"/>
    </location>
</feature>
<evidence type="ECO:0000256" key="1">
    <source>
        <dbReference type="SAM" id="Phobius"/>
    </source>
</evidence>
<gene>
    <name evidence="3" type="ORF">C7B43_18025</name>
</gene>
<reference evidence="3 4" key="1">
    <citation type="journal article" date="2014" name="BMC Genomics">
        <title>Comparison of environmental and isolate Sulfobacillus genomes reveals diverse carbon, sulfur, nitrogen, and hydrogen metabolisms.</title>
        <authorList>
            <person name="Justice N.B."/>
            <person name="Norman A."/>
            <person name="Brown C.T."/>
            <person name="Singh A."/>
            <person name="Thomas B.C."/>
            <person name="Banfield J.F."/>
        </authorList>
    </citation>
    <scope>NUCLEOTIDE SEQUENCE [LARGE SCALE GENOMIC DNA]</scope>
    <source>
        <strain evidence="3">AMDSBA1</strain>
    </source>
</reference>
<evidence type="ECO:0000313" key="3">
    <source>
        <dbReference type="EMBL" id="PSR24893.1"/>
    </source>
</evidence>
<organism evidence="3 4">
    <name type="scientific">Sulfobacillus benefaciens</name>
    <dbReference type="NCBI Taxonomy" id="453960"/>
    <lineage>
        <taxon>Bacteria</taxon>
        <taxon>Bacillati</taxon>
        <taxon>Bacillota</taxon>
        <taxon>Clostridia</taxon>
        <taxon>Eubacteriales</taxon>
        <taxon>Clostridiales Family XVII. Incertae Sedis</taxon>
        <taxon>Sulfobacillus</taxon>
    </lineage>
</organism>
<comment type="caution">
    <text evidence="3">The sequence shown here is derived from an EMBL/GenBank/DDBJ whole genome shotgun (WGS) entry which is preliminary data.</text>
</comment>
<protein>
    <recommendedName>
        <fullName evidence="2">DUF2231 domain-containing protein</fullName>
    </recommendedName>
</protein>